<proteinExistence type="predicted"/>
<keyword evidence="3" id="KW-0560">Oxidoreductase</keyword>
<dbReference type="InterPro" id="IPR011008">
    <property type="entry name" value="Dimeric_a/b-barrel"/>
</dbReference>
<protein>
    <submittedName>
        <fullName evidence="3">Antibiotic biosynthesis monooxygenase family protein</fullName>
        <ecNumber evidence="3">1.14.-.-</ecNumber>
    </submittedName>
</protein>
<feature type="region of interest" description="Disordered" evidence="1">
    <location>
        <begin position="69"/>
        <end position="92"/>
    </location>
</feature>
<keyword evidence="3" id="KW-0503">Monooxygenase</keyword>
<keyword evidence="4" id="KW-1185">Reference proteome</keyword>
<dbReference type="InterPro" id="IPR007138">
    <property type="entry name" value="ABM_dom"/>
</dbReference>
<dbReference type="PANTHER" id="PTHR34474:SF4">
    <property type="entry name" value="HEME OXYGENASE (STAPHYLOBILIN-PRODUCING) 1"/>
    <property type="match status" value="1"/>
</dbReference>
<feature type="domain" description="ABM" evidence="2">
    <location>
        <begin position="1"/>
        <end position="86"/>
    </location>
</feature>
<evidence type="ECO:0000259" key="2">
    <source>
        <dbReference type="PROSITE" id="PS51725"/>
    </source>
</evidence>
<dbReference type="Gene3D" id="3.30.70.100">
    <property type="match status" value="1"/>
</dbReference>
<dbReference type="PROSITE" id="PS51725">
    <property type="entry name" value="ABM"/>
    <property type="match status" value="1"/>
</dbReference>
<dbReference type="EMBL" id="JBHTCO010000017">
    <property type="protein sequence ID" value="MFC7394026.1"/>
    <property type="molecule type" value="Genomic_DNA"/>
</dbReference>
<dbReference type="Proteomes" id="UP001596505">
    <property type="component" value="Unassembled WGS sequence"/>
</dbReference>
<evidence type="ECO:0000313" key="3">
    <source>
        <dbReference type="EMBL" id="MFC7394026.1"/>
    </source>
</evidence>
<accession>A0ABW2Q0B9</accession>
<dbReference type="GO" id="GO:0004497">
    <property type="term" value="F:monooxygenase activity"/>
    <property type="evidence" value="ECO:0007669"/>
    <property type="project" value="UniProtKB-KW"/>
</dbReference>
<reference evidence="4" key="1">
    <citation type="journal article" date="2019" name="Int. J. Syst. Evol. Microbiol.">
        <title>The Global Catalogue of Microorganisms (GCM) 10K type strain sequencing project: providing services to taxonomists for standard genome sequencing and annotation.</title>
        <authorList>
            <consortium name="The Broad Institute Genomics Platform"/>
            <consortium name="The Broad Institute Genome Sequencing Center for Infectious Disease"/>
            <person name="Wu L."/>
            <person name="Ma J."/>
        </authorList>
    </citation>
    <scope>NUCLEOTIDE SEQUENCE [LARGE SCALE GENOMIC DNA]</scope>
    <source>
        <strain evidence="4">CGMCC 1.16305</strain>
    </source>
</reference>
<gene>
    <name evidence="3" type="ORF">ACFQRG_13780</name>
</gene>
<dbReference type="PANTHER" id="PTHR34474">
    <property type="entry name" value="SIGNAL TRANSDUCTION PROTEIN TRAP"/>
    <property type="match status" value="1"/>
</dbReference>
<comment type="caution">
    <text evidence="3">The sequence shown here is derived from an EMBL/GenBank/DDBJ whole genome shotgun (WGS) entry which is preliminary data.</text>
</comment>
<organism evidence="3 4">
    <name type="scientific">Scopulibacillus cellulosilyticus</name>
    <dbReference type="NCBI Taxonomy" id="2665665"/>
    <lineage>
        <taxon>Bacteria</taxon>
        <taxon>Bacillati</taxon>
        <taxon>Bacillota</taxon>
        <taxon>Bacilli</taxon>
        <taxon>Bacillales</taxon>
        <taxon>Sporolactobacillaceae</taxon>
        <taxon>Scopulibacillus</taxon>
    </lineage>
</organism>
<dbReference type="SUPFAM" id="SSF54909">
    <property type="entry name" value="Dimeric alpha+beta barrel"/>
    <property type="match status" value="1"/>
</dbReference>
<evidence type="ECO:0000313" key="4">
    <source>
        <dbReference type="Proteomes" id="UP001596505"/>
    </source>
</evidence>
<dbReference type="RefSeq" id="WP_380966950.1">
    <property type="nucleotide sequence ID" value="NZ_JBHTCO010000017.1"/>
</dbReference>
<dbReference type="InterPro" id="IPR050404">
    <property type="entry name" value="Heme-degrading_MO"/>
</dbReference>
<dbReference type="EC" id="1.14.-.-" evidence="3"/>
<sequence length="92" mass="10653">MYVVVNTIATEDTERVAERFRKSAPHLKAFKGFVNMELWKADNKIEAISRWETKEAFDAYINSDMFQKHHSHKAEKSNSNSQASVYEGEIIT</sequence>
<evidence type="ECO:0000256" key="1">
    <source>
        <dbReference type="SAM" id="MobiDB-lite"/>
    </source>
</evidence>
<dbReference type="Pfam" id="PF03992">
    <property type="entry name" value="ABM"/>
    <property type="match status" value="1"/>
</dbReference>
<name>A0ABW2Q0B9_9BACL</name>